<feature type="compositionally biased region" description="Polar residues" evidence="6">
    <location>
        <begin position="366"/>
        <end position="385"/>
    </location>
</feature>
<dbReference type="InterPro" id="IPR006121">
    <property type="entry name" value="HMA_dom"/>
</dbReference>
<name>A0A151U4R5_CAJCA</name>
<feature type="compositionally biased region" description="Low complexity" evidence="6">
    <location>
        <begin position="231"/>
        <end position="242"/>
    </location>
</feature>
<evidence type="ECO:0000256" key="1">
    <source>
        <dbReference type="ARBA" id="ARBA00022481"/>
    </source>
</evidence>
<dbReference type="Pfam" id="PF00403">
    <property type="entry name" value="HMA"/>
    <property type="match status" value="1"/>
</dbReference>
<feature type="domain" description="HMA" evidence="7">
    <location>
        <begin position="31"/>
        <end position="94"/>
    </location>
</feature>
<evidence type="ECO:0000256" key="5">
    <source>
        <dbReference type="ARBA" id="ARBA00024045"/>
    </source>
</evidence>
<dbReference type="SUPFAM" id="SSF55008">
    <property type="entry name" value="HMA, heavy metal-associated domain"/>
    <property type="match status" value="1"/>
</dbReference>
<dbReference type="Proteomes" id="UP000075243">
    <property type="component" value="Chromosome 2"/>
</dbReference>
<reference evidence="8 9" key="1">
    <citation type="journal article" date="2012" name="Nat. Biotechnol.">
        <title>Draft genome sequence of pigeonpea (Cajanus cajan), an orphan legume crop of resource-poor farmers.</title>
        <authorList>
            <person name="Varshney R.K."/>
            <person name="Chen W."/>
            <person name="Li Y."/>
            <person name="Bharti A.K."/>
            <person name="Saxena R.K."/>
            <person name="Schlueter J.A."/>
            <person name="Donoghue M.T."/>
            <person name="Azam S."/>
            <person name="Fan G."/>
            <person name="Whaley A.M."/>
            <person name="Farmer A.D."/>
            <person name="Sheridan J."/>
            <person name="Iwata A."/>
            <person name="Tuteja R."/>
            <person name="Penmetsa R.V."/>
            <person name="Wu W."/>
            <person name="Upadhyaya H.D."/>
            <person name="Yang S.P."/>
            <person name="Shah T."/>
            <person name="Saxena K.B."/>
            <person name="Michael T."/>
            <person name="McCombie W.R."/>
            <person name="Yang B."/>
            <person name="Zhang G."/>
            <person name="Yang H."/>
            <person name="Wang J."/>
            <person name="Spillane C."/>
            <person name="Cook D.R."/>
            <person name="May G.D."/>
            <person name="Xu X."/>
            <person name="Jackson S.A."/>
        </authorList>
    </citation>
    <scope>NUCLEOTIDE SEQUENCE [LARGE SCALE GENOMIC DNA]</scope>
    <source>
        <strain evidence="9">cv. Asha</strain>
    </source>
</reference>
<dbReference type="OMA" id="GNEMEPP"/>
<dbReference type="GO" id="GO:0046872">
    <property type="term" value="F:metal ion binding"/>
    <property type="evidence" value="ECO:0007669"/>
    <property type="project" value="UniProtKB-KW"/>
</dbReference>
<dbReference type="EMBL" id="CM003604">
    <property type="protein sequence ID" value="KYP74312.1"/>
    <property type="molecule type" value="Genomic_DNA"/>
</dbReference>
<accession>A0A151U4R5</accession>
<proteinExistence type="inferred from homology"/>
<evidence type="ECO:0000313" key="8">
    <source>
        <dbReference type="EMBL" id="KYP74312.1"/>
    </source>
</evidence>
<evidence type="ECO:0000259" key="7">
    <source>
        <dbReference type="PROSITE" id="PS50846"/>
    </source>
</evidence>
<evidence type="ECO:0000256" key="4">
    <source>
        <dbReference type="ARBA" id="ARBA00023289"/>
    </source>
</evidence>
<feature type="compositionally biased region" description="Polar residues" evidence="6">
    <location>
        <begin position="243"/>
        <end position="254"/>
    </location>
</feature>
<dbReference type="Gramene" id="C.cajan_06794.t">
    <property type="protein sequence ID" value="C.cajan_06794.t"/>
    <property type="gene ID" value="C.cajan_06794"/>
</dbReference>
<keyword evidence="4" id="KW-0636">Prenylation</keyword>
<evidence type="ECO:0000313" key="9">
    <source>
        <dbReference type="Proteomes" id="UP000075243"/>
    </source>
</evidence>
<feature type="region of interest" description="Disordered" evidence="6">
    <location>
        <begin position="201"/>
        <end position="290"/>
    </location>
</feature>
<evidence type="ECO:0000256" key="6">
    <source>
        <dbReference type="SAM" id="MobiDB-lite"/>
    </source>
</evidence>
<keyword evidence="3" id="KW-0449">Lipoprotein</keyword>
<dbReference type="InterPro" id="IPR036163">
    <property type="entry name" value="HMA_dom_sf"/>
</dbReference>
<comment type="similarity">
    <text evidence="5">Belongs to the HIPP family.</text>
</comment>
<dbReference type="CDD" id="cd00371">
    <property type="entry name" value="HMA"/>
    <property type="match status" value="1"/>
</dbReference>
<feature type="compositionally biased region" description="Low complexity" evidence="6">
    <location>
        <begin position="201"/>
        <end position="214"/>
    </location>
</feature>
<keyword evidence="2" id="KW-0479">Metal-binding</keyword>
<dbReference type="PROSITE" id="PS50846">
    <property type="entry name" value="HMA_2"/>
    <property type="match status" value="1"/>
</dbReference>
<dbReference type="PANTHER" id="PTHR45868">
    <property type="entry name" value="HEAVY METAL-ASSOCIATED ISOPRENYLATED PLANT PROTEIN 33-RELATED"/>
    <property type="match status" value="1"/>
</dbReference>
<evidence type="ECO:0000256" key="2">
    <source>
        <dbReference type="ARBA" id="ARBA00022723"/>
    </source>
</evidence>
<feature type="compositionally biased region" description="Low complexity" evidence="6">
    <location>
        <begin position="355"/>
        <end position="365"/>
    </location>
</feature>
<dbReference type="PANTHER" id="PTHR45868:SF100">
    <property type="entry name" value="HEAVY-METAL-ASSOCIATED DOMAIN PROTEIN"/>
    <property type="match status" value="1"/>
</dbReference>
<protein>
    <recommendedName>
        <fullName evidence="7">HMA domain-containing protein</fullName>
    </recommendedName>
</protein>
<evidence type="ECO:0000256" key="3">
    <source>
        <dbReference type="ARBA" id="ARBA00023288"/>
    </source>
</evidence>
<feature type="region of interest" description="Disordered" evidence="6">
    <location>
        <begin position="344"/>
        <end position="385"/>
    </location>
</feature>
<keyword evidence="1" id="KW-0488">Methylation</keyword>
<sequence length="385" mass="42077">MSKFLSVSEFSSFEAQMETKAEQPKEAEEHAQVHVLRVSIHCQGCLRKVKKILQALDGVHDVDIDLRQQKVVVTGNVNSETLIKKLTKAGKHAELWPQKPDSKKKKQDKQSDHESSEGINQDDTEPVQVEAPATDDNNVKNSEGRAGANVNKANELPCATGKTAVQFQEPTKHEVRHTVIVPPPEPVTKKNVSIAVQVPNDNEATANDNDNKTGVAGGGTAGKKKKKKVTGKAGNININNNNEGASASASFTVEQHSDAPANGDSGNQSHVHGRGVQVPFSRPANESPPRHQIYREYAPPPHYYAPPPLVHTVSYHTAHPSSSYGAAYYASPQPYSYAHVVRPGNEMEPPPPYMYEPESYTYTSSQRSNSFELFSDENPNACSLM</sequence>
<organism evidence="8 9">
    <name type="scientific">Cajanus cajan</name>
    <name type="common">Pigeon pea</name>
    <name type="synonym">Cajanus indicus</name>
    <dbReference type="NCBI Taxonomy" id="3821"/>
    <lineage>
        <taxon>Eukaryota</taxon>
        <taxon>Viridiplantae</taxon>
        <taxon>Streptophyta</taxon>
        <taxon>Embryophyta</taxon>
        <taxon>Tracheophyta</taxon>
        <taxon>Spermatophyta</taxon>
        <taxon>Magnoliopsida</taxon>
        <taxon>eudicotyledons</taxon>
        <taxon>Gunneridae</taxon>
        <taxon>Pentapetalae</taxon>
        <taxon>rosids</taxon>
        <taxon>fabids</taxon>
        <taxon>Fabales</taxon>
        <taxon>Fabaceae</taxon>
        <taxon>Papilionoideae</taxon>
        <taxon>50 kb inversion clade</taxon>
        <taxon>NPAAA clade</taxon>
        <taxon>indigoferoid/millettioid clade</taxon>
        <taxon>Phaseoleae</taxon>
        <taxon>Cajanus</taxon>
    </lineage>
</organism>
<dbReference type="FunFam" id="3.30.70.100:FF:000008">
    <property type="entry name" value="Copper transport protein ATOX1"/>
    <property type="match status" value="1"/>
</dbReference>
<feature type="region of interest" description="Disordered" evidence="6">
    <location>
        <begin position="88"/>
        <end position="157"/>
    </location>
</feature>
<keyword evidence="9" id="KW-1185">Reference proteome</keyword>
<dbReference type="Gene3D" id="3.30.70.100">
    <property type="match status" value="1"/>
</dbReference>
<dbReference type="AlphaFoldDB" id="A0A151U4R5"/>
<gene>
    <name evidence="8" type="ORF">KK1_006986</name>
</gene>